<organism evidence="2 3">
    <name type="scientific">Salinadaptatus halalkaliphilus</name>
    <dbReference type="NCBI Taxonomy" id="2419781"/>
    <lineage>
        <taxon>Archaea</taxon>
        <taxon>Methanobacteriati</taxon>
        <taxon>Methanobacteriota</taxon>
        <taxon>Stenosarchaea group</taxon>
        <taxon>Halobacteria</taxon>
        <taxon>Halobacteriales</taxon>
        <taxon>Natrialbaceae</taxon>
        <taxon>Salinadaptatus</taxon>
    </lineage>
</organism>
<comment type="caution">
    <text evidence="2">The sequence shown here is derived from an EMBL/GenBank/DDBJ whole genome shotgun (WGS) entry which is preliminary data.</text>
</comment>
<dbReference type="RefSeq" id="WP_141466171.1">
    <property type="nucleotide sequence ID" value="NZ_RBZW01000066.1"/>
</dbReference>
<dbReference type="Proteomes" id="UP000318864">
    <property type="component" value="Unassembled WGS sequence"/>
</dbReference>
<evidence type="ECO:0000313" key="3">
    <source>
        <dbReference type="Proteomes" id="UP000318864"/>
    </source>
</evidence>
<keyword evidence="3" id="KW-1185">Reference proteome</keyword>
<gene>
    <name evidence="2" type="ORF">D8Y22_18660</name>
</gene>
<reference evidence="2 3" key="1">
    <citation type="submission" date="2018-10" db="EMBL/GenBank/DDBJ databases">
        <title>Natronolimnobius sp. XQ-INN 246 isolated from Inner Mongolia Autonomous Region of China.</title>
        <authorList>
            <person name="Xue Q."/>
        </authorList>
    </citation>
    <scope>NUCLEOTIDE SEQUENCE [LARGE SCALE GENOMIC DNA]</scope>
    <source>
        <strain evidence="2 3">XQ-INN 246</strain>
    </source>
</reference>
<proteinExistence type="predicted"/>
<feature type="compositionally biased region" description="Acidic residues" evidence="1">
    <location>
        <begin position="33"/>
        <end position="57"/>
    </location>
</feature>
<dbReference type="EMBL" id="RBZW01000066">
    <property type="protein sequence ID" value="THE63325.1"/>
    <property type="molecule type" value="Genomic_DNA"/>
</dbReference>
<dbReference type="OrthoDB" id="206018at2157"/>
<evidence type="ECO:0000256" key="1">
    <source>
        <dbReference type="SAM" id="MobiDB-lite"/>
    </source>
</evidence>
<sequence length="311" mass="34192">MTDTPRLRSRRTLLASTGSLAALGIAGCLGDENGGDSEDGDHDDHDDDDDDHDDDHDGDVHDEIGISEFEILDRDLDEAVIAYVHGDHWDHGPLEVPHGDYVSVGAYVEDDDGDEVALGDDIELAIEPADDAVSVDGHGDHVHVYGEEAGFTEVVVQLVDSGDVVYESPELEVAVDDYDHDDHGHGEVDELKIIDRSEDPHEEVAEYHDGHWDGELPHVHVDDNISLGAEFLDDHGDEIPIGGNEEYELAVTLADDAEDGIVAIDPDEHWHGDHVHIYGEDESETEVVFKLWHDDHADWESAPIAVEVEDH</sequence>
<name>A0A4S3TK75_9EURY</name>
<accession>A0A4S3TK75</accession>
<dbReference type="PROSITE" id="PS51257">
    <property type="entry name" value="PROKAR_LIPOPROTEIN"/>
    <property type="match status" value="1"/>
</dbReference>
<feature type="region of interest" description="Disordered" evidence="1">
    <location>
        <begin position="26"/>
        <end position="61"/>
    </location>
</feature>
<evidence type="ECO:0000313" key="2">
    <source>
        <dbReference type="EMBL" id="THE63325.1"/>
    </source>
</evidence>
<protein>
    <submittedName>
        <fullName evidence="2">Uncharacterized protein</fullName>
    </submittedName>
</protein>
<dbReference type="AlphaFoldDB" id="A0A4S3TK75"/>